<comment type="caution">
    <text evidence="1">The sequence shown here is derived from an EMBL/GenBank/DDBJ whole genome shotgun (WGS) entry which is preliminary data.</text>
</comment>
<sequence length="48" mass="5690">MEEGRKLLGLFREEQEKHSYRNYQGCTCDGCCKDMGNALNKYKDEIER</sequence>
<dbReference type="AlphaFoldDB" id="A0A0F8W8G7"/>
<accession>A0A0F8W8G7</accession>
<proteinExistence type="predicted"/>
<protein>
    <submittedName>
        <fullName evidence="1">Uncharacterized protein</fullName>
    </submittedName>
</protein>
<organism evidence="1">
    <name type="scientific">marine sediment metagenome</name>
    <dbReference type="NCBI Taxonomy" id="412755"/>
    <lineage>
        <taxon>unclassified sequences</taxon>
        <taxon>metagenomes</taxon>
        <taxon>ecological metagenomes</taxon>
    </lineage>
</organism>
<name>A0A0F8W8G7_9ZZZZ</name>
<reference evidence="1" key="1">
    <citation type="journal article" date="2015" name="Nature">
        <title>Complex archaea that bridge the gap between prokaryotes and eukaryotes.</title>
        <authorList>
            <person name="Spang A."/>
            <person name="Saw J.H."/>
            <person name="Jorgensen S.L."/>
            <person name="Zaremba-Niedzwiedzka K."/>
            <person name="Martijn J."/>
            <person name="Lind A.E."/>
            <person name="van Eijk R."/>
            <person name="Schleper C."/>
            <person name="Guy L."/>
            <person name="Ettema T.J."/>
        </authorList>
    </citation>
    <scope>NUCLEOTIDE SEQUENCE</scope>
</reference>
<evidence type="ECO:0000313" key="1">
    <source>
        <dbReference type="EMBL" id="KKK52903.1"/>
    </source>
</evidence>
<gene>
    <name evidence="1" type="ORF">LCGC14_3100250</name>
</gene>
<dbReference type="EMBL" id="LAZR01066780">
    <property type="protein sequence ID" value="KKK52903.1"/>
    <property type="molecule type" value="Genomic_DNA"/>
</dbReference>